<evidence type="ECO:0000256" key="2">
    <source>
        <dbReference type="ARBA" id="ARBA00022737"/>
    </source>
</evidence>
<evidence type="ECO:0000313" key="3">
    <source>
        <dbReference type="EMBL" id="EER33149.1"/>
    </source>
</evidence>
<dbReference type="PANTHER" id="PTHR45712">
    <property type="entry name" value="AGAP008170-PA"/>
    <property type="match status" value="1"/>
</dbReference>
<gene>
    <name evidence="3" type="ORF">CTRG_03574</name>
</gene>
<keyword evidence="1" id="KW-0433">Leucine-rich repeat</keyword>
<name>C5MBY2_CANTT</name>
<dbReference type="HOGENOM" id="CLU_021918_1_0_1"/>
<accession>C5MBY2</accession>
<dbReference type="PROSITE" id="PS51450">
    <property type="entry name" value="LRR"/>
    <property type="match status" value="2"/>
</dbReference>
<dbReference type="SUPFAM" id="SSF52047">
    <property type="entry name" value="RNI-like"/>
    <property type="match status" value="2"/>
</dbReference>
<sequence>MVEFFDLPNKIIQRIINYVPHESLRPLVDIKPIRNYVLNSMYSELSIGAQLLQTIRNYRTDTGKIVRNVDECITLLETSPAIRPKLFYFTQPSDAIIFATKYPQYLKGAKIALSFHHIFMFSKLMDLFCANYSNNPFPVDQLLYLNLDYLELDGMSSLSKDVTFLCESFEKRIDIKKLSSVPSSFPNLTRLDLSQLLMQENLKYLPRQLKSLKCTIKESRDSSEYNFPGSLTDLEINFTRDRLKDESNIDVSSLKNLQKLRVDQNSNTRGAIALNLSAGLKNLFIDEKMRPINNLEEMCPCLIELRVTKFLSEVNPTDTWVQSYPQTLQVISIPFGEIFESGSNSDVSSVSGVSATSHISMATGKKPVSDILSFLPRNLRTLELEGNDRDDYNMFLDFEETDFVELYALEIKFAGNITIYGDLPPNLTKLTLDCMYIHEFNLNHLLDLQNLRELSLSYLKDVGDFSFDFQESLLKLVFTHCDLPNYYITSPNLQELEISGSGFSILDDSIVTIPQSVKRLILKGSGERFINQFLLTLPNGLEALDLNFNSLESITNLPNSLRHLSCAFNNLSSCSGDCFEFPLGLESLDLDGNEVNDAWIEASNLNECVNLKILNLYNNQIEVLDLNHLPKSLIRLELGGNSIYGIKGTFKDFTSLEEINFQPNDLRGFFENKDYLGSFFGENIKYIDLYRNFLTQRDVKVLYDELVKYPKFTHLHVDEDLRPYSDDPLASWDSRIG</sequence>
<dbReference type="Gene3D" id="3.80.10.10">
    <property type="entry name" value="Ribonuclease Inhibitor"/>
    <property type="match status" value="2"/>
</dbReference>
<organism evidence="3 4">
    <name type="scientific">Candida tropicalis (strain ATCC MYA-3404 / T1)</name>
    <name type="common">Yeast</name>
    <dbReference type="NCBI Taxonomy" id="294747"/>
    <lineage>
        <taxon>Eukaryota</taxon>
        <taxon>Fungi</taxon>
        <taxon>Dikarya</taxon>
        <taxon>Ascomycota</taxon>
        <taxon>Saccharomycotina</taxon>
        <taxon>Pichiomycetes</taxon>
        <taxon>Debaryomycetaceae</taxon>
        <taxon>Candida/Lodderomyces clade</taxon>
        <taxon>Candida</taxon>
    </lineage>
</organism>
<dbReference type="KEGG" id="ctp:CTRG_03574"/>
<dbReference type="Proteomes" id="UP000002037">
    <property type="component" value="Unassembled WGS sequence"/>
</dbReference>
<reference evidence="3 4" key="1">
    <citation type="journal article" date="2009" name="Nature">
        <title>Evolution of pathogenicity and sexual reproduction in eight Candida genomes.</title>
        <authorList>
            <person name="Butler G."/>
            <person name="Rasmussen M.D."/>
            <person name="Lin M.F."/>
            <person name="Santos M.A."/>
            <person name="Sakthikumar S."/>
            <person name="Munro C.A."/>
            <person name="Rheinbay E."/>
            <person name="Grabherr M."/>
            <person name="Forche A."/>
            <person name="Reedy J.L."/>
            <person name="Agrafioti I."/>
            <person name="Arnaud M.B."/>
            <person name="Bates S."/>
            <person name="Brown A.J."/>
            <person name="Brunke S."/>
            <person name="Costanzo M.C."/>
            <person name="Fitzpatrick D.A."/>
            <person name="de Groot P.W."/>
            <person name="Harris D."/>
            <person name="Hoyer L.L."/>
            <person name="Hube B."/>
            <person name="Klis F.M."/>
            <person name="Kodira C."/>
            <person name="Lennard N."/>
            <person name="Logue M.E."/>
            <person name="Martin R."/>
            <person name="Neiman A.M."/>
            <person name="Nikolaou E."/>
            <person name="Quail M.A."/>
            <person name="Quinn J."/>
            <person name="Santos M.C."/>
            <person name="Schmitzberger F.F."/>
            <person name="Sherlock G."/>
            <person name="Shah P."/>
            <person name="Silverstein K.A."/>
            <person name="Skrzypek M.S."/>
            <person name="Soll D."/>
            <person name="Staggs R."/>
            <person name="Stansfield I."/>
            <person name="Stumpf M.P."/>
            <person name="Sudbery P.E."/>
            <person name="Srikantha T."/>
            <person name="Zeng Q."/>
            <person name="Berman J."/>
            <person name="Berriman M."/>
            <person name="Heitman J."/>
            <person name="Gow N.A."/>
            <person name="Lorenz M.C."/>
            <person name="Birren B.W."/>
            <person name="Kellis M."/>
            <person name="Cuomo C.A."/>
        </authorList>
    </citation>
    <scope>NUCLEOTIDE SEQUENCE [LARGE SCALE GENOMIC DNA]</scope>
    <source>
        <strain evidence="4">ATCC MYA-3404 / T1</strain>
    </source>
</reference>
<dbReference type="InterPro" id="IPR032675">
    <property type="entry name" value="LRR_dom_sf"/>
</dbReference>
<dbReference type="VEuPathDB" id="FungiDB:CTRG_03574"/>
<keyword evidence="4" id="KW-1185">Reference proteome</keyword>
<dbReference type="RefSeq" id="XP_002549277.1">
    <property type="nucleotide sequence ID" value="XM_002549231.1"/>
</dbReference>
<proteinExistence type="predicted"/>
<evidence type="ECO:0000256" key="1">
    <source>
        <dbReference type="ARBA" id="ARBA00022614"/>
    </source>
</evidence>
<keyword evidence="2" id="KW-0677">Repeat</keyword>
<dbReference type="eggNOG" id="KOG4194">
    <property type="taxonomic scope" value="Eukaryota"/>
</dbReference>
<dbReference type="GeneID" id="8297429"/>
<dbReference type="PANTHER" id="PTHR45712:SF22">
    <property type="entry name" value="INSULIN-LIKE GROWTH FACTOR-BINDING PROTEIN COMPLEX ACID LABILE SUBUNIT"/>
    <property type="match status" value="1"/>
</dbReference>
<dbReference type="InterPro" id="IPR001611">
    <property type="entry name" value="Leu-rich_rpt"/>
</dbReference>
<dbReference type="InterPro" id="IPR050333">
    <property type="entry name" value="SLRP"/>
</dbReference>
<evidence type="ECO:0000313" key="4">
    <source>
        <dbReference type="Proteomes" id="UP000002037"/>
    </source>
</evidence>
<dbReference type="AlphaFoldDB" id="C5MBY2"/>
<dbReference type="EMBL" id="GG692398">
    <property type="protein sequence ID" value="EER33149.1"/>
    <property type="molecule type" value="Genomic_DNA"/>
</dbReference>
<protein>
    <submittedName>
        <fullName evidence="3">Uncharacterized protein</fullName>
    </submittedName>
</protein>
<dbReference type="OrthoDB" id="676979at2759"/>